<proteinExistence type="predicted"/>
<evidence type="ECO:0000313" key="3">
    <source>
        <dbReference type="EMBL" id="QHS94910.1"/>
    </source>
</evidence>
<dbReference type="Gene3D" id="1.10.357.40">
    <property type="entry name" value="YbiA-like"/>
    <property type="match status" value="1"/>
</dbReference>
<dbReference type="Pfam" id="PF08719">
    <property type="entry name" value="NADAR"/>
    <property type="match status" value="1"/>
</dbReference>
<feature type="domain" description="NADAR" evidence="2">
    <location>
        <begin position="509"/>
        <end position="619"/>
    </location>
</feature>
<dbReference type="InterPro" id="IPR037238">
    <property type="entry name" value="YbiA-like_sf"/>
</dbReference>
<evidence type="ECO:0000256" key="1">
    <source>
        <dbReference type="SAM" id="Coils"/>
    </source>
</evidence>
<organism evidence="3">
    <name type="scientific">viral metagenome</name>
    <dbReference type="NCBI Taxonomy" id="1070528"/>
    <lineage>
        <taxon>unclassified sequences</taxon>
        <taxon>metagenomes</taxon>
        <taxon>organismal metagenomes</taxon>
    </lineage>
</organism>
<dbReference type="CDD" id="cd15457">
    <property type="entry name" value="NADAR"/>
    <property type="match status" value="1"/>
</dbReference>
<dbReference type="InterPro" id="IPR012816">
    <property type="entry name" value="NADAR"/>
</dbReference>
<sequence>MVLSKLDSRINYDENRLVYDEDIGIDATLYEIFPDSLEYKIHVAVGKIKYTYVEKNIVFFPIYLVDKNEIIMRIGVFELLSNKIPELMNDMNEIDLTKLSNNEPILYSYANKKTLREYSSDKPKVNLKTDGDETKDEDSDETFNTVKAVGMQEIDIETDETAKQEREKFVERVNTSWIEKFMKNNNYSLLDNEGAGDCFFYVLRDAFLGIGKETTVTKLRNILSHEADEETFQTYKTLFENYKSSLVTSKNESEKIKGELKNLKDKFKLTKDRNTQLMLQKQMKGKVNDFEKIKAEVEVTKENLKEVKIMTGVKNLESFRKKIRSCEFWADTWALSTMERVMNIKLILMSSESYETDDKDNVLVCTQLNDSKLYETGIFNPDYYIIVDFVGDHYKLITYKDKRMLTFNEIPYDLKRLIILKCMEGNEGYYNLIPEFAELKEQNKHHDDQESVSVMDEEITKLYNDNIVFQIYPKSNDKPLPGKGSGEKIPKEDKRFGDLNKIMNWRKKLSNSWEEPFELDGYNWTSIEHYINANKFLSNSDFYKNFTIEKGTPISKSVELAIDAGDDKKSKLRPKDVKIDDDYELNKSNILEKGLFAKFSQNVSLKQLLLDTKDAKIVHYKRGSEPIILSELMRVREKLNK</sequence>
<dbReference type="AlphaFoldDB" id="A0A6C0BS76"/>
<dbReference type="SUPFAM" id="SSF143990">
    <property type="entry name" value="YbiA-like"/>
    <property type="match status" value="1"/>
</dbReference>
<keyword evidence="1" id="KW-0175">Coiled coil</keyword>
<protein>
    <recommendedName>
        <fullName evidence="2">NADAR domain-containing protein</fullName>
    </recommendedName>
</protein>
<dbReference type="EMBL" id="MN739235">
    <property type="protein sequence ID" value="QHS94910.1"/>
    <property type="molecule type" value="Genomic_DNA"/>
</dbReference>
<accession>A0A6C0BS76</accession>
<feature type="coiled-coil region" evidence="1">
    <location>
        <begin position="246"/>
        <end position="310"/>
    </location>
</feature>
<name>A0A6C0BS76_9ZZZZ</name>
<evidence type="ECO:0000259" key="2">
    <source>
        <dbReference type="Pfam" id="PF08719"/>
    </source>
</evidence>
<reference evidence="3" key="1">
    <citation type="journal article" date="2020" name="Nature">
        <title>Giant virus diversity and host interactions through global metagenomics.</title>
        <authorList>
            <person name="Schulz F."/>
            <person name="Roux S."/>
            <person name="Paez-Espino D."/>
            <person name="Jungbluth S."/>
            <person name="Walsh D.A."/>
            <person name="Denef V.J."/>
            <person name="McMahon K.D."/>
            <person name="Konstantinidis K.T."/>
            <person name="Eloe-Fadrosh E.A."/>
            <person name="Kyrpides N.C."/>
            <person name="Woyke T."/>
        </authorList>
    </citation>
    <scope>NUCLEOTIDE SEQUENCE</scope>
    <source>
        <strain evidence="3">GVMAG-M-3300018428-16</strain>
    </source>
</reference>